<reference evidence="1" key="1">
    <citation type="submission" date="2023-07" db="EMBL/GenBank/DDBJ databases">
        <title>Black Yeasts Isolated from many extreme environments.</title>
        <authorList>
            <person name="Coleine C."/>
            <person name="Stajich J.E."/>
            <person name="Selbmann L."/>
        </authorList>
    </citation>
    <scope>NUCLEOTIDE SEQUENCE</scope>
    <source>
        <strain evidence="1">CCFEE 5714</strain>
    </source>
</reference>
<gene>
    <name evidence="1" type="ORF">LTR37_007064</name>
</gene>
<comment type="caution">
    <text evidence="1">The sequence shown here is derived from an EMBL/GenBank/DDBJ whole genome shotgun (WGS) entry which is preliminary data.</text>
</comment>
<dbReference type="Proteomes" id="UP001281147">
    <property type="component" value="Unassembled WGS sequence"/>
</dbReference>
<keyword evidence="2" id="KW-1185">Reference proteome</keyword>
<evidence type="ECO:0000313" key="2">
    <source>
        <dbReference type="Proteomes" id="UP001281147"/>
    </source>
</evidence>
<protein>
    <submittedName>
        <fullName evidence="1">Uncharacterized protein</fullName>
    </submittedName>
</protein>
<proteinExistence type="predicted"/>
<name>A0ACC3NF71_9PEZI</name>
<sequence length="375" mass="42207">MHNFQNIVDAVLDPAMTTLLVGPDETKFAVHTALLCHRTKYFLSAYRSQLKEAIDNIFHFDDIDSGVFSQFVWWLYTDEVALPPLATPASQEPTGGDTDSDADSEYAASEDESEWRGHSEASEEDDDDDDDDSATAEHDETSHMELDLSEEQNAITNHLNVTEEAGDLNIHQLETLLRLCQNSYVSADLQQFKDKWQRILQQKIADPDHHKTTFTGLIDLFILADNFDVHALRMKTIDLLHRVRESQMIVTPWDSLPSFEDVSKAFANLPATSPLRAWLVHIYANSWNPGADSEGSRAMRERLPKDFVMDVMIVNTSILNGTGGRRGLPMCELELCSYHEHASLEEVKTCRKEQGKDPLEGVIDAGYFEGVGMGE</sequence>
<evidence type="ECO:0000313" key="1">
    <source>
        <dbReference type="EMBL" id="KAK3715576.1"/>
    </source>
</evidence>
<accession>A0ACC3NF71</accession>
<organism evidence="1 2">
    <name type="scientific">Vermiconidia calcicola</name>
    <dbReference type="NCBI Taxonomy" id="1690605"/>
    <lineage>
        <taxon>Eukaryota</taxon>
        <taxon>Fungi</taxon>
        <taxon>Dikarya</taxon>
        <taxon>Ascomycota</taxon>
        <taxon>Pezizomycotina</taxon>
        <taxon>Dothideomycetes</taxon>
        <taxon>Dothideomycetidae</taxon>
        <taxon>Mycosphaerellales</taxon>
        <taxon>Extremaceae</taxon>
        <taxon>Vermiconidia</taxon>
    </lineage>
</organism>
<dbReference type="EMBL" id="JAUTXU010000048">
    <property type="protein sequence ID" value="KAK3715576.1"/>
    <property type="molecule type" value="Genomic_DNA"/>
</dbReference>